<organism evidence="2 3">
    <name type="scientific">Mugilogobius chulae</name>
    <name type="common">yellowstripe goby</name>
    <dbReference type="NCBI Taxonomy" id="88201"/>
    <lineage>
        <taxon>Eukaryota</taxon>
        <taxon>Metazoa</taxon>
        <taxon>Chordata</taxon>
        <taxon>Craniata</taxon>
        <taxon>Vertebrata</taxon>
        <taxon>Euteleostomi</taxon>
        <taxon>Actinopterygii</taxon>
        <taxon>Neopterygii</taxon>
        <taxon>Teleostei</taxon>
        <taxon>Neoteleostei</taxon>
        <taxon>Acanthomorphata</taxon>
        <taxon>Gobiaria</taxon>
        <taxon>Gobiiformes</taxon>
        <taxon>Gobioidei</taxon>
        <taxon>Gobiidae</taxon>
        <taxon>Gobionellinae</taxon>
        <taxon>Mugilogobius</taxon>
    </lineage>
</organism>
<sequence length="144" mass="15874">MLLLLGLSLLPAGGEEFIKSKATMNALVGYGVSSDSDSDNASDDHRNSHSCQDDVKRNLVRAETSCLKRILGLRPCFYKSIQGSGGPKIERSAKHVPLTEQARPSHIGGRRRPTLVRAELGELRDVIKILRSQKDRKWPRGGLD</sequence>
<name>A0AAW0PHC7_9GOBI</name>
<protein>
    <submittedName>
        <fullName evidence="2">Uncharacterized protein</fullName>
    </submittedName>
</protein>
<comment type="caution">
    <text evidence="2">The sequence shown here is derived from an EMBL/GenBank/DDBJ whole genome shotgun (WGS) entry which is preliminary data.</text>
</comment>
<evidence type="ECO:0000256" key="1">
    <source>
        <dbReference type="SAM" id="MobiDB-lite"/>
    </source>
</evidence>
<dbReference type="Proteomes" id="UP001460270">
    <property type="component" value="Unassembled WGS sequence"/>
</dbReference>
<keyword evidence="3" id="KW-1185">Reference proteome</keyword>
<evidence type="ECO:0000313" key="3">
    <source>
        <dbReference type="Proteomes" id="UP001460270"/>
    </source>
</evidence>
<accession>A0AAW0PHC7</accession>
<gene>
    <name evidence="2" type="ORF">WMY93_005638</name>
</gene>
<dbReference type="AlphaFoldDB" id="A0AAW0PHC7"/>
<feature type="region of interest" description="Disordered" evidence="1">
    <location>
        <begin position="84"/>
        <end position="110"/>
    </location>
</feature>
<evidence type="ECO:0000313" key="2">
    <source>
        <dbReference type="EMBL" id="KAK7929243.1"/>
    </source>
</evidence>
<proteinExistence type="predicted"/>
<reference evidence="3" key="1">
    <citation type="submission" date="2024-04" db="EMBL/GenBank/DDBJ databases">
        <title>Salinicola lusitanus LLJ914,a marine bacterium isolated from the Okinawa Trough.</title>
        <authorList>
            <person name="Li J."/>
        </authorList>
    </citation>
    <scope>NUCLEOTIDE SEQUENCE [LARGE SCALE GENOMIC DNA]</scope>
</reference>
<dbReference type="EMBL" id="JBBPFD010000004">
    <property type="protein sequence ID" value="KAK7929243.1"/>
    <property type="molecule type" value="Genomic_DNA"/>
</dbReference>